<keyword evidence="3" id="KW-0433">Leucine-rich repeat</keyword>
<comment type="similarity">
    <text evidence="10">Belongs to the DRC3 family.</text>
</comment>
<sequence length="548" mass="61550">MPYVEATAPTVIDQELCRSCIQLLQPKELSQTGVESESYRHQADAKKKELPFGEVECLVFSFKNILKIDNLVGFDRLLKLYLDNNVIVTIEKLDHLVNLEWLDLSYNNIETITGLDALTKLQSLSLFNNRLSSLDGLEPLSECLEVLSVGSNLIKELEETKKLRRFAKLHAVTFAGNEVATRQPHEYRAFVLAHLRHLRFLDYRLIDELEVAQAESDGGLQEKLQEIRQQEAEEEEAREAEYRSAERSKMLADAHMGSLDGFWGKLEAATAEFTQKIAVVEQLVELQARQRPKFEARIEEFVSANLTAVAVKASELREFREAAAAMNEENNAEALAHIAKFNAEAKQAKRLFAASSDSFTAAAEQARIDVIAKLKSANEELYDYLMEIEFMQVDQMVAALDAFEANYSGMHAASLEAISNTFVALRDLQAAWVHEAHDTANLRHERYVDNGEADKDEVPDDLKVVLNDKEGMGTSIDNAREARIAFLDATEDALAKAETAAYNGVLSALRDGEHNRNRERVHEISNLVRAINQTEIDALDSTMDAEDT</sequence>
<dbReference type="InterPro" id="IPR001611">
    <property type="entry name" value="Leu-rich_rpt"/>
</dbReference>
<keyword evidence="6" id="KW-0175">Coiled coil</keyword>
<evidence type="ECO:0000256" key="2">
    <source>
        <dbReference type="ARBA" id="ARBA00022490"/>
    </source>
</evidence>
<dbReference type="InterPro" id="IPR050576">
    <property type="entry name" value="Cilia_flagella_integrity"/>
</dbReference>
<comment type="caution">
    <text evidence="12">The sequence shown here is derived from an EMBL/GenBank/DDBJ whole genome shotgun (WGS) entry which is preliminary data.</text>
</comment>
<dbReference type="SUPFAM" id="SSF52075">
    <property type="entry name" value="Outer arm dynein light chain 1"/>
    <property type="match status" value="1"/>
</dbReference>
<dbReference type="Proteomes" id="UP000751190">
    <property type="component" value="Unassembled WGS sequence"/>
</dbReference>
<dbReference type="GO" id="GO:0005929">
    <property type="term" value="C:cilium"/>
    <property type="evidence" value="ECO:0007669"/>
    <property type="project" value="TreeGrafter"/>
</dbReference>
<evidence type="ECO:0000256" key="7">
    <source>
        <dbReference type="ARBA" id="ARBA00023069"/>
    </source>
</evidence>
<gene>
    <name evidence="12" type="ORF">KFE25_002630</name>
</gene>
<dbReference type="PANTHER" id="PTHR45973">
    <property type="entry name" value="PROTEIN PHOSPHATASE 1 REGULATORY SUBUNIT SDS22-RELATED"/>
    <property type="match status" value="1"/>
</dbReference>
<organism evidence="12 13">
    <name type="scientific">Diacronema lutheri</name>
    <name type="common">Unicellular marine alga</name>
    <name type="synonym">Monochrysis lutheri</name>
    <dbReference type="NCBI Taxonomy" id="2081491"/>
    <lineage>
        <taxon>Eukaryota</taxon>
        <taxon>Haptista</taxon>
        <taxon>Haptophyta</taxon>
        <taxon>Pavlovophyceae</taxon>
        <taxon>Pavlovales</taxon>
        <taxon>Pavlovaceae</taxon>
        <taxon>Diacronema</taxon>
    </lineage>
</organism>
<keyword evidence="5" id="KW-0282">Flagellum</keyword>
<dbReference type="AlphaFoldDB" id="A0A8J6CF68"/>
<keyword evidence="9" id="KW-0966">Cell projection</keyword>
<evidence type="ECO:0000256" key="9">
    <source>
        <dbReference type="ARBA" id="ARBA00023273"/>
    </source>
</evidence>
<evidence type="ECO:0000256" key="8">
    <source>
        <dbReference type="ARBA" id="ARBA00023212"/>
    </source>
</evidence>
<reference evidence="12" key="1">
    <citation type="submission" date="2021-05" db="EMBL/GenBank/DDBJ databases">
        <title>The genome of the haptophyte Pavlova lutheri (Diacronema luteri, Pavlovales) - a model for lipid biosynthesis in eukaryotic algae.</title>
        <authorList>
            <person name="Hulatt C.J."/>
            <person name="Posewitz M.C."/>
        </authorList>
    </citation>
    <scope>NUCLEOTIDE SEQUENCE</scope>
    <source>
        <strain evidence="12">NIVA-4/92</strain>
    </source>
</reference>
<evidence type="ECO:0000256" key="1">
    <source>
        <dbReference type="ARBA" id="ARBA00004611"/>
    </source>
</evidence>
<keyword evidence="8" id="KW-0206">Cytoskeleton</keyword>
<evidence type="ECO:0000256" key="4">
    <source>
        <dbReference type="ARBA" id="ARBA00022737"/>
    </source>
</evidence>
<protein>
    <recommendedName>
        <fullName evidence="11">Dynein regulatory complex subunit 3</fullName>
    </recommendedName>
</protein>
<dbReference type="EMBL" id="JAGTXO010000010">
    <property type="protein sequence ID" value="KAG8465323.1"/>
    <property type="molecule type" value="Genomic_DNA"/>
</dbReference>
<evidence type="ECO:0000256" key="11">
    <source>
        <dbReference type="ARBA" id="ARBA00040950"/>
    </source>
</evidence>
<dbReference type="InterPro" id="IPR032675">
    <property type="entry name" value="LRR_dom_sf"/>
</dbReference>
<evidence type="ECO:0000256" key="3">
    <source>
        <dbReference type="ARBA" id="ARBA00022614"/>
    </source>
</evidence>
<dbReference type="SMART" id="SM00365">
    <property type="entry name" value="LRR_SD22"/>
    <property type="match status" value="4"/>
</dbReference>
<proteinExistence type="inferred from homology"/>
<keyword evidence="4" id="KW-0677">Repeat</keyword>
<name>A0A8J6CF68_DIALT</name>
<evidence type="ECO:0000313" key="13">
    <source>
        <dbReference type="Proteomes" id="UP000751190"/>
    </source>
</evidence>
<dbReference type="OrthoDB" id="1517790at2759"/>
<evidence type="ECO:0000256" key="5">
    <source>
        <dbReference type="ARBA" id="ARBA00022846"/>
    </source>
</evidence>
<evidence type="ECO:0000256" key="6">
    <source>
        <dbReference type="ARBA" id="ARBA00023054"/>
    </source>
</evidence>
<evidence type="ECO:0000256" key="10">
    <source>
        <dbReference type="ARBA" id="ARBA00038378"/>
    </source>
</evidence>
<keyword evidence="13" id="KW-1185">Reference proteome</keyword>
<accession>A0A8J6CF68</accession>
<comment type="subcellular location">
    <subcellularLocation>
        <location evidence="1">Cytoplasm</location>
        <location evidence="1">Cytoskeleton</location>
        <location evidence="1">Flagellum axoneme</location>
    </subcellularLocation>
</comment>
<dbReference type="PANTHER" id="PTHR45973:SF12">
    <property type="entry name" value="DYNEIN REGULATORY COMPLEX SUBUNIT 3"/>
    <property type="match status" value="1"/>
</dbReference>
<dbReference type="Gene3D" id="3.80.10.10">
    <property type="entry name" value="Ribonuclease Inhibitor"/>
    <property type="match status" value="1"/>
</dbReference>
<evidence type="ECO:0000313" key="12">
    <source>
        <dbReference type="EMBL" id="KAG8465323.1"/>
    </source>
</evidence>
<dbReference type="Pfam" id="PF14580">
    <property type="entry name" value="LRR_9"/>
    <property type="match status" value="1"/>
</dbReference>
<dbReference type="OMA" id="IRIDCAA"/>
<keyword evidence="2" id="KW-0963">Cytoplasm</keyword>
<keyword evidence="7" id="KW-0969">Cilium</keyword>
<dbReference type="PROSITE" id="PS51450">
    <property type="entry name" value="LRR"/>
    <property type="match status" value="3"/>
</dbReference>